<evidence type="ECO:0008006" key="4">
    <source>
        <dbReference type="Google" id="ProtNLM"/>
    </source>
</evidence>
<feature type="chain" id="PRO_5045416150" description="Tat pathway signal sequence domain protein" evidence="1">
    <location>
        <begin position="36"/>
        <end position="145"/>
    </location>
</feature>
<evidence type="ECO:0000313" key="3">
    <source>
        <dbReference type="Proteomes" id="UP001595420"/>
    </source>
</evidence>
<evidence type="ECO:0000313" key="2">
    <source>
        <dbReference type="EMBL" id="MFC3000476.1"/>
    </source>
</evidence>
<protein>
    <recommendedName>
        <fullName evidence="4">Tat pathway signal sequence domain protein</fullName>
    </recommendedName>
</protein>
<evidence type="ECO:0000256" key="1">
    <source>
        <dbReference type="SAM" id="SignalP"/>
    </source>
</evidence>
<dbReference type="Proteomes" id="UP001595420">
    <property type="component" value="Unassembled WGS sequence"/>
</dbReference>
<dbReference type="EMBL" id="JBHRSB010000003">
    <property type="protein sequence ID" value="MFC3000476.1"/>
    <property type="molecule type" value="Genomic_DNA"/>
</dbReference>
<keyword evidence="1" id="KW-0732">Signal</keyword>
<proteinExistence type="predicted"/>
<sequence length="145" mass="15249">MEAAMTLRMRRDLRALASLTAAALTIMALGGGAPAAAQQASFCGGALVGQSFYSTVQSTSAGAVVDYHGVLQNQDPQRRTLVALLLPVSRMGQFSVAFQAPPITLRPNEQKTVLLLRLRLNNPSGAGAPTSAQLANEFRLSCSFS</sequence>
<feature type="signal peptide" evidence="1">
    <location>
        <begin position="1"/>
        <end position="35"/>
    </location>
</feature>
<accession>A0ABV7BRZ7</accession>
<comment type="caution">
    <text evidence="2">The sequence shown here is derived from an EMBL/GenBank/DDBJ whole genome shotgun (WGS) entry which is preliminary data.</text>
</comment>
<organism evidence="2 3">
    <name type="scientific">Falsiroseomonas tokyonensis</name>
    <dbReference type="NCBI Taxonomy" id="430521"/>
    <lineage>
        <taxon>Bacteria</taxon>
        <taxon>Pseudomonadati</taxon>
        <taxon>Pseudomonadota</taxon>
        <taxon>Alphaproteobacteria</taxon>
        <taxon>Acetobacterales</taxon>
        <taxon>Roseomonadaceae</taxon>
        <taxon>Falsiroseomonas</taxon>
    </lineage>
</organism>
<name>A0ABV7BRZ7_9PROT</name>
<reference evidence="3" key="1">
    <citation type="journal article" date="2019" name="Int. J. Syst. Evol. Microbiol.">
        <title>The Global Catalogue of Microorganisms (GCM) 10K type strain sequencing project: providing services to taxonomists for standard genome sequencing and annotation.</title>
        <authorList>
            <consortium name="The Broad Institute Genomics Platform"/>
            <consortium name="The Broad Institute Genome Sequencing Center for Infectious Disease"/>
            <person name="Wu L."/>
            <person name="Ma J."/>
        </authorList>
    </citation>
    <scope>NUCLEOTIDE SEQUENCE [LARGE SCALE GENOMIC DNA]</scope>
    <source>
        <strain evidence="3">CGMCC 1.16855</strain>
    </source>
</reference>
<keyword evidence="3" id="KW-1185">Reference proteome</keyword>
<gene>
    <name evidence="2" type="ORF">ACFOD3_11270</name>
</gene>
<dbReference type="RefSeq" id="WP_216836570.1">
    <property type="nucleotide sequence ID" value="NZ_JAFNJS010000003.1"/>
</dbReference>